<keyword evidence="2" id="KW-1133">Transmembrane helix</keyword>
<dbReference type="EMBL" id="CAICTM010001881">
    <property type="protein sequence ID" value="CAB9526763.1"/>
    <property type="molecule type" value="Genomic_DNA"/>
</dbReference>
<feature type="region of interest" description="Disordered" evidence="1">
    <location>
        <begin position="579"/>
        <end position="680"/>
    </location>
</feature>
<evidence type="ECO:0000256" key="2">
    <source>
        <dbReference type="SAM" id="Phobius"/>
    </source>
</evidence>
<keyword evidence="5" id="KW-1185">Reference proteome</keyword>
<evidence type="ECO:0000313" key="4">
    <source>
        <dbReference type="EMBL" id="CAB9526763.1"/>
    </source>
</evidence>
<feature type="compositionally biased region" description="Low complexity" evidence="1">
    <location>
        <begin position="589"/>
        <end position="614"/>
    </location>
</feature>
<dbReference type="OrthoDB" id="48774at2759"/>
<accession>A0A9N8HTH8</accession>
<feature type="chain" id="PRO_5040350756" evidence="3">
    <location>
        <begin position="23"/>
        <end position="863"/>
    </location>
</feature>
<keyword evidence="2" id="KW-0472">Membrane</keyword>
<evidence type="ECO:0000256" key="1">
    <source>
        <dbReference type="SAM" id="MobiDB-lite"/>
    </source>
</evidence>
<dbReference type="AlphaFoldDB" id="A0A9N8HTH8"/>
<reference evidence="4" key="1">
    <citation type="submission" date="2020-06" db="EMBL/GenBank/DDBJ databases">
        <authorList>
            <consortium name="Plant Systems Biology data submission"/>
        </authorList>
    </citation>
    <scope>NUCLEOTIDE SEQUENCE</scope>
    <source>
        <strain evidence="4">D6</strain>
    </source>
</reference>
<evidence type="ECO:0000313" key="5">
    <source>
        <dbReference type="Proteomes" id="UP001153069"/>
    </source>
</evidence>
<evidence type="ECO:0000256" key="3">
    <source>
        <dbReference type="SAM" id="SignalP"/>
    </source>
</evidence>
<keyword evidence="3" id="KW-0732">Signal</keyword>
<name>A0A9N8HTH8_9STRA</name>
<proteinExistence type="predicted"/>
<organism evidence="4 5">
    <name type="scientific">Seminavis robusta</name>
    <dbReference type="NCBI Taxonomy" id="568900"/>
    <lineage>
        <taxon>Eukaryota</taxon>
        <taxon>Sar</taxon>
        <taxon>Stramenopiles</taxon>
        <taxon>Ochrophyta</taxon>
        <taxon>Bacillariophyta</taxon>
        <taxon>Bacillariophyceae</taxon>
        <taxon>Bacillariophycidae</taxon>
        <taxon>Naviculales</taxon>
        <taxon>Naviculaceae</taxon>
        <taxon>Seminavis</taxon>
    </lineage>
</organism>
<feature type="transmembrane region" description="Helical" evidence="2">
    <location>
        <begin position="706"/>
        <end position="727"/>
    </location>
</feature>
<protein>
    <submittedName>
        <fullName evidence="4">Uncharacterized protein</fullName>
    </submittedName>
</protein>
<gene>
    <name evidence="4" type="ORF">SEMRO_1883_G303440.1</name>
</gene>
<dbReference type="Proteomes" id="UP001153069">
    <property type="component" value="Unassembled WGS sequence"/>
</dbReference>
<sequence length="863" mass="93227">MSFNRAQRVLLGVICTAFVASAEPSRLRKAQENPQVPMGFQSGPDPGATYGGNIIYRPDSNRIYVTGASNGNYFKSADAVDRNSNVAADTTSCFLGIADMPSADNAGTPPSWVHAQQWETSVPEACNVIHVDQNPVNLPENNTRIAEKLYLLGFTSNNGLMEPLRIQSAFPAEQYGMIMDVDILKNQPDSTDFTTTFWGGRLLQDGPVQYPIDMTVDDNGNIYVVSLQTFETAPISRNTRPTQVAKQMVDPLLTPYGSEYNMLIEQFLYDNPGYDDGVGVPEDPSNVQIDTTIVDNWRKPFSPENGSGGAIVAGVAYLGGVLVVVGTTNGHSQVFGNELAKSMNHTDTSMDAFVTKIVPDSGKYYQFVADNGAPAAESAQPMHKRSATSFMSIDYKDDYVMGMCYSPADPDNFYLVGTTEGQMDRTINQLVQGEIHAFLMKVNVWTLLPAWTKQIGGDPIKKDVVRGLACAVTDDGQDVYMAGIVENGGSLSLYQQNSFGGDDIFLLQVDAGDGRLVFLRQIGTSGNDRLSPDGVATDAYGNAILMGNTDGSFYRSRQFDQESEKSDDVFIMSVMRGTGDYKEPQVPDASESAPSTATSTTTTEQPSGETTPSEQEPADDAASTVEQGLSDAETATNEQAPEPQQPQEEEHEKETPSEDPMDQLPAPAGGSLSDAFGDKPMIYTNIGSVEHPHEEEEGSPKSRQRYGLVMFFILIAIVGLITGLLAYRQMTTGDTPTDRDAVLGYLSEFDVDDIDLKQSATGGYHCSYTNDLAHGINARAVSREGLFGPMGFSPKSGTTNDPLLQIHGQNSHAEGEIHFSDEPELDDLSSIGSGIGTPGRHSTDAALIDDYDGINRPSSVVVL</sequence>
<comment type="caution">
    <text evidence="4">The sequence shown here is derived from an EMBL/GenBank/DDBJ whole genome shotgun (WGS) entry which is preliminary data.</text>
</comment>
<keyword evidence="2" id="KW-0812">Transmembrane</keyword>
<feature type="signal peptide" evidence="3">
    <location>
        <begin position="1"/>
        <end position="22"/>
    </location>
</feature>